<dbReference type="Gene3D" id="2.40.50.100">
    <property type="match status" value="1"/>
</dbReference>
<dbReference type="AlphaFoldDB" id="A0A9E6UGR8"/>
<feature type="domain" description="Multidrug resistance protein MdtA-like barrel-sandwich hybrid" evidence="2">
    <location>
        <begin position="67"/>
        <end position="133"/>
    </location>
</feature>
<dbReference type="EMBL" id="CP081869">
    <property type="protein sequence ID" value="QZN99027.1"/>
    <property type="molecule type" value="Genomic_DNA"/>
</dbReference>
<feature type="compositionally biased region" description="Basic and acidic residues" evidence="1">
    <location>
        <begin position="154"/>
        <end position="187"/>
    </location>
</feature>
<protein>
    <submittedName>
        <fullName evidence="4">Biotin/lipoyl-binding protein</fullName>
    </submittedName>
</protein>
<dbReference type="Pfam" id="PF25944">
    <property type="entry name" value="Beta-barrel_RND"/>
    <property type="match status" value="1"/>
</dbReference>
<dbReference type="GO" id="GO:0015562">
    <property type="term" value="F:efflux transmembrane transporter activity"/>
    <property type="evidence" value="ECO:0007669"/>
    <property type="project" value="TreeGrafter"/>
</dbReference>
<evidence type="ECO:0000313" key="5">
    <source>
        <dbReference type="Proteomes" id="UP000825701"/>
    </source>
</evidence>
<evidence type="ECO:0000256" key="1">
    <source>
        <dbReference type="SAM" id="MobiDB-lite"/>
    </source>
</evidence>
<dbReference type="InterPro" id="IPR058626">
    <property type="entry name" value="MdtA-like_b-barrel"/>
</dbReference>
<dbReference type="Proteomes" id="UP000825701">
    <property type="component" value="Chromosome"/>
</dbReference>
<accession>A0A9E6UGR8</accession>
<dbReference type="GO" id="GO:1990281">
    <property type="term" value="C:efflux pump complex"/>
    <property type="evidence" value="ECO:0007669"/>
    <property type="project" value="TreeGrafter"/>
</dbReference>
<evidence type="ECO:0000259" key="3">
    <source>
        <dbReference type="Pfam" id="PF25944"/>
    </source>
</evidence>
<dbReference type="KEGG" id="cmet:K6K41_19455"/>
<sequence>MARLGIALVSVAIAAAAGVGVWHFQRDAGGAAPAPRPKPAIPVTAVEARRADVPLVLSGLGVIQPLNVVTVRSRVDGEVVELAYEEGREVKEGDLLVQIDPRPYKAALDQAKAKQAQDEAQFSNAERDLARSQAARPVELRLAPAGRQPGGRGRAAESFDRGRQGRGRGGADRARLHHDPGADERPRGLSPRRQGQSGALVGRHRHRHPVADRPDHRRLHPARARLSRRLRGAAARPRRGRRELADGRQLGRGELSVLNSQIDQTTGTFKAKATFANADGALWPGNL</sequence>
<organism evidence="4 5">
    <name type="scientific">Chenggangzhangella methanolivorans</name>
    <dbReference type="NCBI Taxonomy" id="1437009"/>
    <lineage>
        <taxon>Bacteria</taxon>
        <taxon>Pseudomonadati</taxon>
        <taxon>Pseudomonadota</taxon>
        <taxon>Alphaproteobacteria</taxon>
        <taxon>Hyphomicrobiales</taxon>
        <taxon>Methylopilaceae</taxon>
        <taxon>Chenggangzhangella</taxon>
    </lineage>
</organism>
<keyword evidence="5" id="KW-1185">Reference proteome</keyword>
<dbReference type="RefSeq" id="WP_261402049.1">
    <property type="nucleotide sequence ID" value="NZ_CP081869.1"/>
</dbReference>
<name>A0A9E6UGR8_9HYPH</name>
<feature type="compositionally biased region" description="Basic residues" evidence="1">
    <location>
        <begin position="216"/>
        <end position="241"/>
    </location>
</feature>
<proteinExistence type="predicted"/>
<dbReference type="Pfam" id="PF25917">
    <property type="entry name" value="BSH_RND"/>
    <property type="match status" value="1"/>
</dbReference>
<dbReference type="SUPFAM" id="SSF111369">
    <property type="entry name" value="HlyD-like secretion proteins"/>
    <property type="match status" value="2"/>
</dbReference>
<dbReference type="PANTHER" id="PTHR30469">
    <property type="entry name" value="MULTIDRUG RESISTANCE PROTEIN MDTA"/>
    <property type="match status" value="1"/>
</dbReference>
<evidence type="ECO:0000313" key="4">
    <source>
        <dbReference type="EMBL" id="QZN99027.1"/>
    </source>
</evidence>
<reference evidence="4" key="1">
    <citation type="submission" date="2021-08" db="EMBL/GenBank/DDBJ databases">
        <authorList>
            <person name="Zhang H."/>
            <person name="Xu M."/>
            <person name="Yu Z."/>
            <person name="Yang L."/>
            <person name="Cai Y."/>
        </authorList>
    </citation>
    <scope>NUCLEOTIDE SEQUENCE</scope>
    <source>
        <strain evidence="4">CHL1</strain>
    </source>
</reference>
<feature type="region of interest" description="Disordered" evidence="1">
    <location>
        <begin position="111"/>
        <end position="248"/>
    </location>
</feature>
<dbReference type="Gene3D" id="2.40.30.170">
    <property type="match status" value="1"/>
</dbReference>
<evidence type="ECO:0000259" key="2">
    <source>
        <dbReference type="Pfam" id="PF25917"/>
    </source>
</evidence>
<dbReference type="PANTHER" id="PTHR30469:SF12">
    <property type="entry name" value="MULTIDRUG RESISTANCE PROTEIN MDTA"/>
    <property type="match status" value="1"/>
</dbReference>
<dbReference type="InterPro" id="IPR058625">
    <property type="entry name" value="MdtA-like_BSH"/>
</dbReference>
<feature type="domain" description="Multidrug resistance protein MdtA-like beta-barrel" evidence="3">
    <location>
        <begin position="248"/>
        <end position="285"/>
    </location>
</feature>
<gene>
    <name evidence="4" type="ORF">K6K41_19455</name>
</gene>